<dbReference type="EMBL" id="FRCP01000007">
    <property type="protein sequence ID" value="SHM21573.1"/>
    <property type="molecule type" value="Genomic_DNA"/>
</dbReference>
<dbReference type="SMART" id="SM00382">
    <property type="entry name" value="AAA"/>
    <property type="match status" value="1"/>
</dbReference>
<keyword evidence="1" id="KW-0547">Nucleotide-binding</keyword>
<dbReference type="Pfam" id="PF00005">
    <property type="entry name" value="ABC_tran"/>
    <property type="match status" value="1"/>
</dbReference>
<dbReference type="GO" id="GO:0005524">
    <property type="term" value="F:ATP binding"/>
    <property type="evidence" value="ECO:0007669"/>
    <property type="project" value="UniProtKB-KW"/>
</dbReference>
<keyword evidence="5" id="KW-1185">Reference proteome</keyword>
<dbReference type="InterPro" id="IPR003593">
    <property type="entry name" value="AAA+_ATPase"/>
</dbReference>
<evidence type="ECO:0000259" key="3">
    <source>
        <dbReference type="PROSITE" id="PS50893"/>
    </source>
</evidence>
<proteinExistence type="predicted"/>
<gene>
    <name evidence="4" type="ORF">SAMN02746066_01204</name>
</gene>
<dbReference type="GO" id="GO:0016887">
    <property type="term" value="F:ATP hydrolysis activity"/>
    <property type="evidence" value="ECO:0007669"/>
    <property type="project" value="InterPro"/>
</dbReference>
<dbReference type="PANTHER" id="PTHR43158">
    <property type="entry name" value="SKFA PEPTIDE EXPORT ATP-BINDING PROTEIN SKFE"/>
    <property type="match status" value="1"/>
</dbReference>
<dbReference type="PROSITE" id="PS50893">
    <property type="entry name" value="ABC_TRANSPORTER_2"/>
    <property type="match status" value="1"/>
</dbReference>
<name>A0A1M7GZK5_9FIRM</name>
<dbReference type="SUPFAM" id="SSF52540">
    <property type="entry name" value="P-loop containing nucleoside triphosphate hydrolases"/>
    <property type="match status" value="1"/>
</dbReference>
<keyword evidence="2 4" id="KW-0067">ATP-binding</keyword>
<dbReference type="InterPro" id="IPR027417">
    <property type="entry name" value="P-loop_NTPase"/>
</dbReference>
<feature type="domain" description="ABC transporter" evidence="3">
    <location>
        <begin position="13"/>
        <end position="235"/>
    </location>
</feature>
<accession>A0A1M7GZK5</accession>
<organism evidence="4 5">
    <name type="scientific">Anaerosporobacter mobilis DSM 15930</name>
    <dbReference type="NCBI Taxonomy" id="1120996"/>
    <lineage>
        <taxon>Bacteria</taxon>
        <taxon>Bacillati</taxon>
        <taxon>Bacillota</taxon>
        <taxon>Clostridia</taxon>
        <taxon>Lachnospirales</taxon>
        <taxon>Lachnospiraceae</taxon>
        <taxon>Anaerosporobacter</taxon>
    </lineage>
</organism>
<dbReference type="CDD" id="cd03230">
    <property type="entry name" value="ABC_DR_subfamily_A"/>
    <property type="match status" value="1"/>
</dbReference>
<dbReference type="PANTHER" id="PTHR43158:SF1">
    <property type="entry name" value="ABC TRANSPORTER, ATP-BINDING PROTEIN"/>
    <property type="match status" value="1"/>
</dbReference>
<dbReference type="STRING" id="1120996.SAMN02746066_01204"/>
<dbReference type="InterPro" id="IPR003439">
    <property type="entry name" value="ABC_transporter-like_ATP-bd"/>
</dbReference>
<dbReference type="RefSeq" id="WP_073284537.1">
    <property type="nucleotide sequence ID" value="NZ_FRCP01000007.1"/>
</dbReference>
<evidence type="ECO:0000313" key="4">
    <source>
        <dbReference type="EMBL" id="SHM21573.1"/>
    </source>
</evidence>
<evidence type="ECO:0000256" key="2">
    <source>
        <dbReference type="ARBA" id="ARBA00022840"/>
    </source>
</evidence>
<evidence type="ECO:0000313" key="5">
    <source>
        <dbReference type="Proteomes" id="UP000184038"/>
    </source>
</evidence>
<dbReference type="OrthoDB" id="9804819at2"/>
<dbReference type="Gene3D" id="3.40.50.300">
    <property type="entry name" value="P-loop containing nucleotide triphosphate hydrolases"/>
    <property type="match status" value="1"/>
</dbReference>
<dbReference type="AlphaFoldDB" id="A0A1M7GZK5"/>
<sequence length="244" mass="27292">MKPYNTDSSDIILTCDSVCKSFQNIHALSNVTLTLNRGKIIGLLGANGSGKSTLLKLINGLLVPDKGEIMIGGHTPGVETKKIVSYLPDATYLSSYMTAEQIIDFFADFYSDFDSKKAFEMLKLLNLKPEMKMKSMSKGMKEKLQLLLVMSRNAMLYCLDEPIGGVDPATRDYILSTIITNYSEDATVLISTHLITEIEMILDEAIFLNNGTVMLHESADSIRNDNHMTIDSYFREVFRCIPNY</sequence>
<reference evidence="4 5" key="1">
    <citation type="submission" date="2016-11" db="EMBL/GenBank/DDBJ databases">
        <authorList>
            <person name="Jaros S."/>
            <person name="Januszkiewicz K."/>
            <person name="Wedrychowicz H."/>
        </authorList>
    </citation>
    <scope>NUCLEOTIDE SEQUENCE [LARGE SCALE GENOMIC DNA]</scope>
    <source>
        <strain evidence="4 5">DSM 15930</strain>
    </source>
</reference>
<protein>
    <submittedName>
        <fullName evidence="4">ABC-2 type transport system ATP-binding protein</fullName>
    </submittedName>
</protein>
<evidence type="ECO:0000256" key="1">
    <source>
        <dbReference type="ARBA" id="ARBA00022741"/>
    </source>
</evidence>
<dbReference type="Proteomes" id="UP000184038">
    <property type="component" value="Unassembled WGS sequence"/>
</dbReference>